<dbReference type="STRING" id="85968.GCA_900073015_01560"/>
<dbReference type="Pfam" id="PF02566">
    <property type="entry name" value="OsmC"/>
    <property type="match status" value="1"/>
</dbReference>
<dbReference type="InterPro" id="IPR052707">
    <property type="entry name" value="OsmC_Ohr_Peroxiredoxin"/>
</dbReference>
<proteinExistence type="predicted"/>
<dbReference type="InterPro" id="IPR015946">
    <property type="entry name" value="KH_dom-like_a/b"/>
</dbReference>
<comment type="caution">
    <text evidence="1">The sequence shown here is derived from an EMBL/GenBank/DDBJ whole genome shotgun (WGS) entry which is preliminary data.</text>
</comment>
<organism evidence="1 2">
    <name type="scientific">Mycolicibacterium brumae</name>
    <dbReference type="NCBI Taxonomy" id="85968"/>
    <lineage>
        <taxon>Bacteria</taxon>
        <taxon>Bacillati</taxon>
        <taxon>Actinomycetota</taxon>
        <taxon>Actinomycetes</taxon>
        <taxon>Mycobacteriales</taxon>
        <taxon>Mycobacteriaceae</taxon>
        <taxon>Mycolicibacterium</taxon>
    </lineage>
</organism>
<dbReference type="AlphaFoldDB" id="A0A2G5PHY3"/>
<dbReference type="OrthoDB" id="9795405at2"/>
<protein>
    <submittedName>
        <fullName evidence="1">Peroxiredoxin</fullName>
    </submittedName>
</protein>
<evidence type="ECO:0000313" key="2">
    <source>
        <dbReference type="Proteomes" id="UP000230551"/>
    </source>
</evidence>
<evidence type="ECO:0000313" key="1">
    <source>
        <dbReference type="EMBL" id="PIB77633.1"/>
    </source>
</evidence>
<dbReference type="RefSeq" id="WP_090588279.1">
    <property type="nucleotide sequence ID" value="NZ_CP104302.1"/>
</dbReference>
<dbReference type="PANTHER" id="PTHR42830">
    <property type="entry name" value="OSMOTICALLY INDUCIBLE FAMILY PROTEIN"/>
    <property type="match status" value="1"/>
</dbReference>
<gene>
    <name evidence="1" type="ORF">CQY22_001430</name>
</gene>
<reference evidence="1 2" key="1">
    <citation type="journal article" date="2017" name="Infect. Genet. Evol.">
        <title>The new phylogeny of the genus Mycobacterium: The old and the news.</title>
        <authorList>
            <person name="Tortoli E."/>
            <person name="Fedrizzi T."/>
            <person name="Meehan C.J."/>
            <person name="Trovato A."/>
            <person name="Grottola A."/>
            <person name="Giacobazzi E."/>
            <person name="Serpini G.F."/>
            <person name="Tagliazucchi S."/>
            <person name="Fabio A."/>
            <person name="Bettua C."/>
            <person name="Bertorelli R."/>
            <person name="Frascaro F."/>
            <person name="De Sanctis V."/>
            <person name="Pecorari M."/>
            <person name="Jousson O."/>
            <person name="Segata N."/>
            <person name="Cirillo D.M."/>
        </authorList>
    </citation>
    <scope>NUCLEOTIDE SEQUENCE [LARGE SCALE GENOMIC DNA]</scope>
    <source>
        <strain evidence="1 2">CIP1034565</strain>
    </source>
</reference>
<keyword evidence="2" id="KW-1185">Reference proteome</keyword>
<dbReference type="Proteomes" id="UP000230551">
    <property type="component" value="Unassembled WGS sequence"/>
</dbReference>
<dbReference type="InterPro" id="IPR003718">
    <property type="entry name" value="OsmC/Ohr_fam"/>
</dbReference>
<dbReference type="InterPro" id="IPR036102">
    <property type="entry name" value="OsmC/Ohrsf"/>
</dbReference>
<name>A0A2G5PHY3_9MYCO</name>
<sequence>MHRYEVHVHWSGATTGYRDYSRNHRVSVPGQTPIECSADPLIGRGDDGRWNPEQLFVASLSQCHMLWYLHLCVEAGIVVLDYRDDAVGVMSDTKFTEVTLRPTVRITDASRAREASALHTAASSRCYIANSVVFPVQHEPRIESA</sequence>
<dbReference type="Gene3D" id="3.30.300.20">
    <property type="match status" value="1"/>
</dbReference>
<accession>A0A2G5PHY3</accession>
<dbReference type="SUPFAM" id="SSF82784">
    <property type="entry name" value="OsmC-like"/>
    <property type="match status" value="1"/>
</dbReference>
<dbReference type="PANTHER" id="PTHR42830:SF2">
    <property type="entry name" value="OSMC_OHR FAMILY PROTEIN"/>
    <property type="match status" value="1"/>
</dbReference>
<dbReference type="EMBL" id="PDCN02000001">
    <property type="protein sequence ID" value="PIB77633.1"/>
    <property type="molecule type" value="Genomic_DNA"/>
</dbReference>